<evidence type="ECO:0000313" key="2">
    <source>
        <dbReference type="Proteomes" id="UP000729402"/>
    </source>
</evidence>
<evidence type="ECO:0000313" key="1">
    <source>
        <dbReference type="EMBL" id="KAG8086459.1"/>
    </source>
</evidence>
<dbReference type="EMBL" id="JAAALK010000082">
    <property type="protein sequence ID" value="KAG8086459.1"/>
    <property type="molecule type" value="Genomic_DNA"/>
</dbReference>
<accession>A0A8J6BFW1</accession>
<name>A0A8J6BFW1_ZIZPA</name>
<dbReference type="PANTHER" id="PTHR33095">
    <property type="entry name" value="OS07G0619500 PROTEIN"/>
    <property type="match status" value="1"/>
</dbReference>
<reference evidence="1" key="2">
    <citation type="submission" date="2021-02" db="EMBL/GenBank/DDBJ databases">
        <authorList>
            <person name="Kimball J.A."/>
            <person name="Haas M.W."/>
            <person name="Macchietto M."/>
            <person name="Kono T."/>
            <person name="Duquette J."/>
            <person name="Shao M."/>
        </authorList>
    </citation>
    <scope>NUCLEOTIDE SEQUENCE</scope>
    <source>
        <tissue evidence="1">Fresh leaf tissue</tissue>
    </source>
</reference>
<organism evidence="1 2">
    <name type="scientific">Zizania palustris</name>
    <name type="common">Northern wild rice</name>
    <dbReference type="NCBI Taxonomy" id="103762"/>
    <lineage>
        <taxon>Eukaryota</taxon>
        <taxon>Viridiplantae</taxon>
        <taxon>Streptophyta</taxon>
        <taxon>Embryophyta</taxon>
        <taxon>Tracheophyta</taxon>
        <taxon>Spermatophyta</taxon>
        <taxon>Magnoliopsida</taxon>
        <taxon>Liliopsida</taxon>
        <taxon>Poales</taxon>
        <taxon>Poaceae</taxon>
        <taxon>BOP clade</taxon>
        <taxon>Oryzoideae</taxon>
        <taxon>Oryzeae</taxon>
        <taxon>Zizaniinae</taxon>
        <taxon>Zizania</taxon>
    </lineage>
</organism>
<proteinExistence type="predicted"/>
<dbReference type="AlphaFoldDB" id="A0A8J6BFW1"/>
<dbReference type="Proteomes" id="UP000729402">
    <property type="component" value="Unassembled WGS sequence"/>
</dbReference>
<dbReference type="PANTHER" id="PTHR33095:SF110">
    <property type="entry name" value="OS05G0568800 PROTEIN"/>
    <property type="match status" value="1"/>
</dbReference>
<gene>
    <name evidence="1" type="ORF">GUJ93_ZPchr0010g9534</name>
</gene>
<sequence>MKLHGSASNNMLLDDEGFTFAVVPAPVAAGGGIVSGAAGRSCIDPPLYPVFGRPRSPPRRWPPELETTATARVPLWRLMLVDWGPAAQRPADDDDLDLEPSETSYLYCPLCPGSPPVVAASPPRCRKSNSTGSAVLRWRQRLIGRSHSDGKEKFVFLNASSSSGSEHKGRGGDGGHDALSYYANGGGRGSGSGGRRRSFLPYKQDLVGLFANSTAFQRSYHPF</sequence>
<protein>
    <submittedName>
        <fullName evidence="1">Uncharacterized protein</fullName>
    </submittedName>
</protein>
<reference evidence="1" key="1">
    <citation type="journal article" date="2021" name="bioRxiv">
        <title>Whole Genome Assembly and Annotation of Northern Wild Rice, Zizania palustris L., Supports a Whole Genome Duplication in the Zizania Genus.</title>
        <authorList>
            <person name="Haas M."/>
            <person name="Kono T."/>
            <person name="Macchietto M."/>
            <person name="Millas R."/>
            <person name="McGilp L."/>
            <person name="Shao M."/>
            <person name="Duquette J."/>
            <person name="Hirsch C.N."/>
            <person name="Kimball J."/>
        </authorList>
    </citation>
    <scope>NUCLEOTIDE SEQUENCE</scope>
    <source>
        <tissue evidence="1">Fresh leaf tissue</tissue>
    </source>
</reference>
<comment type="caution">
    <text evidence="1">The sequence shown here is derived from an EMBL/GenBank/DDBJ whole genome shotgun (WGS) entry which is preliminary data.</text>
</comment>
<keyword evidence="2" id="KW-1185">Reference proteome</keyword>
<dbReference type="OrthoDB" id="666789at2759"/>